<keyword evidence="2" id="KW-0560">Oxidoreductase</keyword>
<dbReference type="eggNOG" id="COG0451">
    <property type="taxonomic scope" value="Bacteria"/>
</dbReference>
<dbReference type="KEGG" id="dol:Dole_2011"/>
<sequence length="330" mass="35586">MAKNILVTGGGGFLGSAIVRQLTARGDRVTTISRSLYPELSALGVKQIQADLSTPGPVEAACNGMDVVIHTAAKPGVWGKFDDYYRPNVLGTKNVVAACKKHQVPVLVHTSSPSVIFDGTDMEGINESYPYPSRFATHYTKTKAEAEQLVRAEAKAGAICAVVLRPHLIWGPGDPHLVPRVIARAKKLVKVGSRDNLVDTIYIDDAANAHVLAADRLAENPGLSGRVYFISQDQPIPMYEMLNGILAAAGLPPVTKTLPAGVVWCVGALLEAGYKTLDIQAEPPMTRFVAKELATAHWFDIRAAKKDLGYSPGITVEEGLERLAEWLRQQ</sequence>
<dbReference type="PRINTS" id="PR00081">
    <property type="entry name" value="GDHRDH"/>
</dbReference>
<dbReference type="Pfam" id="PF01073">
    <property type="entry name" value="3Beta_HSD"/>
    <property type="match status" value="1"/>
</dbReference>
<dbReference type="GO" id="GO:0016853">
    <property type="term" value="F:isomerase activity"/>
    <property type="evidence" value="ECO:0007669"/>
    <property type="project" value="UniProtKB-KW"/>
</dbReference>
<organism evidence="4 5">
    <name type="scientific">Desulfosudis oleivorans (strain DSM 6200 / JCM 39069 / Hxd3)</name>
    <name type="common">Desulfococcus oleovorans</name>
    <dbReference type="NCBI Taxonomy" id="96561"/>
    <lineage>
        <taxon>Bacteria</taxon>
        <taxon>Pseudomonadati</taxon>
        <taxon>Thermodesulfobacteriota</taxon>
        <taxon>Desulfobacteria</taxon>
        <taxon>Desulfobacterales</taxon>
        <taxon>Desulfosudaceae</taxon>
        <taxon>Desulfosudis</taxon>
    </lineage>
</organism>
<keyword evidence="5" id="KW-1185">Reference proteome</keyword>
<dbReference type="Proteomes" id="UP000008561">
    <property type="component" value="Chromosome"/>
</dbReference>
<reference evidence="4 5" key="1">
    <citation type="submission" date="2007-10" db="EMBL/GenBank/DDBJ databases">
        <title>Complete sequence of Desulfococcus oleovorans Hxd3.</title>
        <authorList>
            <consortium name="US DOE Joint Genome Institute"/>
            <person name="Copeland A."/>
            <person name="Lucas S."/>
            <person name="Lapidus A."/>
            <person name="Barry K."/>
            <person name="Glavina del Rio T."/>
            <person name="Dalin E."/>
            <person name="Tice H."/>
            <person name="Pitluck S."/>
            <person name="Kiss H."/>
            <person name="Brettin T."/>
            <person name="Bruce D."/>
            <person name="Detter J.C."/>
            <person name="Han C."/>
            <person name="Schmutz J."/>
            <person name="Larimer F."/>
            <person name="Land M."/>
            <person name="Hauser L."/>
            <person name="Kyrpides N."/>
            <person name="Kim E."/>
            <person name="Wawrik B."/>
            <person name="Richardson P."/>
        </authorList>
    </citation>
    <scope>NUCLEOTIDE SEQUENCE [LARGE SCALE GENOMIC DNA]</scope>
    <source>
        <strain evidence="5">DSM 6200 / JCM 39069 / Hxd3</strain>
    </source>
</reference>
<name>A8ZTD2_DESOH</name>
<dbReference type="AlphaFoldDB" id="A8ZTD2"/>
<evidence type="ECO:0000259" key="3">
    <source>
        <dbReference type="Pfam" id="PF01073"/>
    </source>
</evidence>
<dbReference type="EMBL" id="CP000859">
    <property type="protein sequence ID" value="ABW67815.1"/>
    <property type="molecule type" value="Genomic_DNA"/>
</dbReference>
<dbReference type="InterPro" id="IPR050177">
    <property type="entry name" value="Lipid_A_modif_metabolic_enz"/>
</dbReference>
<protein>
    <submittedName>
        <fullName evidence="4">3-beta hydroxysteroid dehydrogenase/isomerase</fullName>
    </submittedName>
</protein>
<dbReference type="InterPro" id="IPR002347">
    <property type="entry name" value="SDR_fam"/>
</dbReference>
<dbReference type="Gene3D" id="3.40.50.720">
    <property type="entry name" value="NAD(P)-binding Rossmann-like Domain"/>
    <property type="match status" value="1"/>
</dbReference>
<keyword evidence="4" id="KW-0413">Isomerase</keyword>
<dbReference type="GO" id="GO:0006694">
    <property type="term" value="P:steroid biosynthetic process"/>
    <property type="evidence" value="ECO:0007669"/>
    <property type="project" value="InterPro"/>
</dbReference>
<comment type="similarity">
    <text evidence="1">Belongs to the 3-beta-HSD family.</text>
</comment>
<gene>
    <name evidence="4" type="ordered locus">Dole_2011</name>
</gene>
<feature type="domain" description="3-beta hydroxysteroid dehydrogenase/isomerase" evidence="3">
    <location>
        <begin position="6"/>
        <end position="247"/>
    </location>
</feature>
<dbReference type="HOGENOM" id="CLU_007383_6_1_7"/>
<dbReference type="RefSeq" id="WP_012175427.1">
    <property type="nucleotide sequence ID" value="NC_009943.1"/>
</dbReference>
<accession>A8ZTD2</accession>
<evidence type="ECO:0000256" key="1">
    <source>
        <dbReference type="ARBA" id="ARBA00009219"/>
    </source>
</evidence>
<dbReference type="InterPro" id="IPR002225">
    <property type="entry name" value="3Beta_OHSteriod_DH/Estase"/>
</dbReference>
<dbReference type="SUPFAM" id="SSF51735">
    <property type="entry name" value="NAD(P)-binding Rossmann-fold domains"/>
    <property type="match status" value="1"/>
</dbReference>
<evidence type="ECO:0000313" key="5">
    <source>
        <dbReference type="Proteomes" id="UP000008561"/>
    </source>
</evidence>
<dbReference type="GO" id="GO:0016616">
    <property type="term" value="F:oxidoreductase activity, acting on the CH-OH group of donors, NAD or NADP as acceptor"/>
    <property type="evidence" value="ECO:0007669"/>
    <property type="project" value="InterPro"/>
</dbReference>
<dbReference type="PANTHER" id="PTHR43245">
    <property type="entry name" value="BIFUNCTIONAL POLYMYXIN RESISTANCE PROTEIN ARNA"/>
    <property type="match status" value="1"/>
</dbReference>
<dbReference type="STRING" id="96561.Dole_2011"/>
<evidence type="ECO:0000256" key="2">
    <source>
        <dbReference type="ARBA" id="ARBA00023002"/>
    </source>
</evidence>
<dbReference type="PANTHER" id="PTHR43245:SF51">
    <property type="entry name" value="SHORT CHAIN DEHYDROGENASE_REDUCTASE FAMILY 42E, MEMBER 2"/>
    <property type="match status" value="1"/>
</dbReference>
<dbReference type="OrthoDB" id="9814124at2"/>
<evidence type="ECO:0000313" key="4">
    <source>
        <dbReference type="EMBL" id="ABW67815.1"/>
    </source>
</evidence>
<proteinExistence type="inferred from homology"/>
<dbReference type="InterPro" id="IPR036291">
    <property type="entry name" value="NAD(P)-bd_dom_sf"/>
</dbReference>